<protein>
    <recommendedName>
        <fullName evidence="5">DoxX-like family protein</fullName>
    </recommendedName>
</protein>
<keyword evidence="4" id="KW-1185">Reference proteome</keyword>
<dbReference type="Proteomes" id="UP001157137">
    <property type="component" value="Unassembled WGS sequence"/>
</dbReference>
<gene>
    <name evidence="2" type="ORF">Heshes_14220</name>
    <name evidence="3" type="ORF">SAMN04489725_10554</name>
</gene>
<evidence type="ECO:0000313" key="3">
    <source>
        <dbReference type="EMBL" id="SDW38309.1"/>
    </source>
</evidence>
<proteinExistence type="predicted"/>
<organism evidence="3 4">
    <name type="scientific">Alicyclobacillus hesperidum</name>
    <dbReference type="NCBI Taxonomy" id="89784"/>
    <lineage>
        <taxon>Bacteria</taxon>
        <taxon>Bacillati</taxon>
        <taxon>Bacillota</taxon>
        <taxon>Bacilli</taxon>
        <taxon>Bacillales</taxon>
        <taxon>Alicyclobacillaceae</taxon>
        <taxon>Alicyclobacillus</taxon>
    </lineage>
</organism>
<feature type="transmembrane region" description="Helical" evidence="1">
    <location>
        <begin position="90"/>
        <end position="109"/>
    </location>
</feature>
<evidence type="ECO:0000256" key="1">
    <source>
        <dbReference type="SAM" id="Phobius"/>
    </source>
</evidence>
<dbReference type="STRING" id="89784.SAMN04489725_10554"/>
<reference evidence="4" key="2">
    <citation type="submission" date="2016-10" db="EMBL/GenBank/DDBJ databases">
        <authorList>
            <person name="Varghese N."/>
        </authorList>
    </citation>
    <scope>NUCLEOTIDE SEQUENCE [LARGE SCALE GENOMIC DNA]</scope>
    <source>
        <strain evidence="4">DSM 12489</strain>
    </source>
</reference>
<sequence>MVRTVKWTVFAISVAMAVYSTGSALMIARAGALNEIDQLAAAGAAETIAGLAFCAAGLVALWKLWIGAIFHGLNFLWCSAVAAAYGDVTVWLWCGVAAVLCAVSLLTGWRQRKRQIVSLHSP</sequence>
<name>A0A1H2T4W2_9BACL</name>
<accession>A0A1H2T4W2</accession>
<feature type="transmembrane region" description="Helical" evidence="1">
    <location>
        <begin position="7"/>
        <end position="27"/>
    </location>
</feature>
<keyword evidence="1" id="KW-1133">Transmembrane helix</keyword>
<evidence type="ECO:0000313" key="4">
    <source>
        <dbReference type="Proteomes" id="UP000182589"/>
    </source>
</evidence>
<reference evidence="2" key="3">
    <citation type="submission" date="2023-02" db="EMBL/GenBank/DDBJ databases">
        <title>Proposal of a novel subspecies: Alicyclobacillus hesperidum subspecies aegle.</title>
        <authorList>
            <person name="Goto K."/>
            <person name="Fujii T."/>
            <person name="Yasui K."/>
            <person name="Mochida K."/>
            <person name="Kato-Tanaka Y."/>
            <person name="Morohoshi S."/>
            <person name="An S.Y."/>
            <person name="Kasai H."/>
            <person name="Yokota A."/>
        </authorList>
    </citation>
    <scope>NUCLEOTIDE SEQUENCE</scope>
    <source>
        <strain evidence="2">DSM 12766</strain>
    </source>
</reference>
<feature type="transmembrane region" description="Helical" evidence="1">
    <location>
        <begin position="39"/>
        <end position="59"/>
    </location>
</feature>
<dbReference type="RefSeq" id="WP_040288968.1">
    <property type="nucleotide sequence ID" value="NZ_BSRA01000007.1"/>
</dbReference>
<feature type="transmembrane region" description="Helical" evidence="1">
    <location>
        <begin position="64"/>
        <end position="84"/>
    </location>
</feature>
<keyword evidence="1" id="KW-0812">Transmembrane</keyword>
<dbReference type="EMBL" id="FNOJ01000005">
    <property type="protein sequence ID" value="SDW38309.1"/>
    <property type="molecule type" value="Genomic_DNA"/>
</dbReference>
<dbReference type="AlphaFoldDB" id="A0A1H2T4W2"/>
<keyword evidence="1" id="KW-0472">Membrane</keyword>
<reference evidence="3" key="1">
    <citation type="submission" date="2016-10" db="EMBL/GenBank/DDBJ databases">
        <authorList>
            <person name="de Groot N.N."/>
        </authorList>
    </citation>
    <scope>NUCLEOTIDE SEQUENCE [LARGE SCALE GENOMIC DNA]</scope>
    <source>
        <strain evidence="3">DSM 12489</strain>
    </source>
</reference>
<evidence type="ECO:0008006" key="5">
    <source>
        <dbReference type="Google" id="ProtNLM"/>
    </source>
</evidence>
<dbReference type="EMBL" id="BSRA01000007">
    <property type="protein sequence ID" value="GLV13738.1"/>
    <property type="molecule type" value="Genomic_DNA"/>
</dbReference>
<evidence type="ECO:0000313" key="2">
    <source>
        <dbReference type="EMBL" id="GLV13738.1"/>
    </source>
</evidence>
<dbReference type="Proteomes" id="UP000182589">
    <property type="component" value="Unassembled WGS sequence"/>
</dbReference>